<evidence type="ECO:0000256" key="1">
    <source>
        <dbReference type="SAM" id="Phobius"/>
    </source>
</evidence>
<evidence type="ECO:0008006" key="4">
    <source>
        <dbReference type="Google" id="ProtNLM"/>
    </source>
</evidence>
<gene>
    <name evidence="2" type="ORF">SAMN02910417_01607</name>
</gene>
<accession>A0A1G6BLL7</accession>
<evidence type="ECO:0000313" key="2">
    <source>
        <dbReference type="EMBL" id="SDB21484.1"/>
    </source>
</evidence>
<proteinExistence type="predicted"/>
<keyword evidence="1" id="KW-0472">Membrane</keyword>
<keyword evidence="1" id="KW-1133">Transmembrane helix</keyword>
<sequence>MKGQNRNASVFSYGLEMIILVFIFLLVAGVLIQVYGGSITESGKAQMLQDGVRICQNAAEVYASSADMEEVAAFFEAESKVAEGTIWLDADTKAVTSSTDAKYKLVYDSSQVQTGLWQAHFQVYTTSGDLVYELTTMKYIPEVSADER</sequence>
<dbReference type="EMBL" id="FMXR01000011">
    <property type="protein sequence ID" value="SDB21484.1"/>
    <property type="molecule type" value="Genomic_DNA"/>
</dbReference>
<organism evidence="2 3">
    <name type="scientific">Eubacterium oxidoreducens</name>
    <dbReference type="NCBI Taxonomy" id="1732"/>
    <lineage>
        <taxon>Bacteria</taxon>
        <taxon>Bacillati</taxon>
        <taxon>Bacillota</taxon>
        <taxon>Clostridia</taxon>
        <taxon>Eubacteriales</taxon>
        <taxon>Eubacteriaceae</taxon>
        <taxon>Eubacterium</taxon>
    </lineage>
</organism>
<name>A0A1G6BLL7_EUBOX</name>
<keyword evidence="1" id="KW-0812">Transmembrane</keyword>
<dbReference type="OrthoDB" id="1655097at2"/>
<dbReference type="AlphaFoldDB" id="A0A1G6BLL7"/>
<reference evidence="2 3" key="1">
    <citation type="submission" date="2016-10" db="EMBL/GenBank/DDBJ databases">
        <authorList>
            <person name="de Groot N.N."/>
        </authorList>
    </citation>
    <scope>NUCLEOTIDE SEQUENCE [LARGE SCALE GENOMIC DNA]</scope>
    <source>
        <strain evidence="2 3">DSM 3217</strain>
    </source>
</reference>
<feature type="transmembrane region" description="Helical" evidence="1">
    <location>
        <begin position="12"/>
        <end position="36"/>
    </location>
</feature>
<evidence type="ECO:0000313" key="3">
    <source>
        <dbReference type="Proteomes" id="UP000199228"/>
    </source>
</evidence>
<dbReference type="Proteomes" id="UP000199228">
    <property type="component" value="Unassembled WGS sequence"/>
</dbReference>
<protein>
    <recommendedName>
        <fullName evidence="4">Type II secretory pathway, pseudopilin PulG</fullName>
    </recommendedName>
</protein>
<dbReference type="RefSeq" id="WP_090173845.1">
    <property type="nucleotide sequence ID" value="NZ_FMXR01000011.1"/>
</dbReference>
<dbReference type="STRING" id="1732.SAMN02910417_01607"/>
<keyword evidence="3" id="KW-1185">Reference proteome</keyword>